<reference evidence="1 2" key="1">
    <citation type="submission" date="2013-09" db="EMBL/GenBank/DDBJ databases">
        <title>Biodegradation of hydrocarbons in the deep terrestrial subsurface : characterization of a microbial consortium composed of two Desulfotomaculum species originating from a deep geological formation.</title>
        <authorList>
            <person name="Aullo T."/>
            <person name="Berlendis S."/>
            <person name="Lascourreges J.-F."/>
            <person name="Dessort D."/>
            <person name="Saint-Laurent S."/>
            <person name="Schraauwers B."/>
            <person name="Mas J."/>
            <person name="Magot M."/>
            <person name="Ranchou-Peyruse A."/>
        </authorList>
    </citation>
    <scope>NUCLEOTIDE SEQUENCE [LARGE SCALE GENOMIC DNA]</scope>
    <source>
        <strain evidence="1 2">Bs107</strain>
    </source>
</reference>
<accession>A0A2C6MGG0</accession>
<organism evidence="1 2">
    <name type="scientific">Desulforamulus profundi</name>
    <dbReference type="NCBI Taxonomy" id="1383067"/>
    <lineage>
        <taxon>Bacteria</taxon>
        <taxon>Bacillati</taxon>
        <taxon>Bacillota</taxon>
        <taxon>Clostridia</taxon>
        <taxon>Eubacteriales</taxon>
        <taxon>Peptococcaceae</taxon>
        <taxon>Desulforamulus</taxon>
    </lineage>
</organism>
<evidence type="ECO:0000313" key="1">
    <source>
        <dbReference type="EMBL" id="PHJ38486.1"/>
    </source>
</evidence>
<evidence type="ECO:0000313" key="2">
    <source>
        <dbReference type="Proteomes" id="UP000222564"/>
    </source>
</evidence>
<gene>
    <name evidence="1" type="ORF">P378_09420</name>
</gene>
<keyword evidence="2" id="KW-1185">Reference proteome</keyword>
<name>A0A2C6MGG0_9FIRM</name>
<dbReference type="RefSeq" id="WP_099082928.1">
    <property type="nucleotide sequence ID" value="NZ_AWQQ01000049.1"/>
</dbReference>
<proteinExistence type="predicted"/>
<sequence length="149" mass="16926">MLVKDAVDVFCQALEIEIKCAQETGGKAYRIMDGQFITTDKATYIYLFNLEVELSIVDDSPIRVEIEGKKSEGQIIYCENFEILIALDDYFGQSVVQGNMYCEPWKLLEGLQNRLREIEQGKGNVDLAKKQLIGKHLMTSYPLPNVVLI</sequence>
<dbReference type="Proteomes" id="UP000222564">
    <property type="component" value="Unassembled WGS sequence"/>
</dbReference>
<dbReference type="AlphaFoldDB" id="A0A2C6MGG0"/>
<protein>
    <submittedName>
        <fullName evidence="1">Uncharacterized protein</fullName>
    </submittedName>
</protein>
<comment type="caution">
    <text evidence="1">The sequence shown here is derived from an EMBL/GenBank/DDBJ whole genome shotgun (WGS) entry which is preliminary data.</text>
</comment>
<dbReference type="EMBL" id="AWQQ01000049">
    <property type="protein sequence ID" value="PHJ38486.1"/>
    <property type="molecule type" value="Genomic_DNA"/>
</dbReference>